<evidence type="ECO:0000256" key="2">
    <source>
        <dbReference type="ARBA" id="ARBA00022737"/>
    </source>
</evidence>
<dbReference type="Proteomes" id="UP000014680">
    <property type="component" value="Unassembled WGS sequence"/>
</dbReference>
<name>A0A0A1UFT7_ENTIV</name>
<dbReference type="InterPro" id="IPR036322">
    <property type="entry name" value="WD40_repeat_dom_sf"/>
</dbReference>
<dbReference type="Gene3D" id="2.130.10.10">
    <property type="entry name" value="YVTN repeat-like/Quinoprotein amine dehydrogenase"/>
    <property type="match status" value="1"/>
</dbReference>
<sequence>MSVQPKQGHMSFMTQSPVMSISWSSFPTVPLRCLYTTFTDTITSHLYILQYVVQSDTITKTVSPAIHDLPFTPTAAHFTPKPVSNNDIFVTSGDGLRIFSVSTSNDVGLLETMYHPKCPLPSCGFDWCHQNPDLLCTWYLDNTCSVWNVETRQMTCTIKTKKQIFDMKFCPNSPDIYGVASEQGLLQLNDTRMDNPTMLLYQSPDAPDLMKLSWSSSDPTRIATFSSFGDRVVVMDTRKPFEPMTQLKIAQNQVSCIDWSTTSANELCIGTLDKKVMVWVIKPTNQNENSLLEFSSEGEVNDVCWSKANPEWIGAAMSSSVHYLHV</sequence>
<dbReference type="EMBL" id="KB206411">
    <property type="protein sequence ID" value="ELP91909.1"/>
    <property type="molecule type" value="Genomic_DNA"/>
</dbReference>
<dbReference type="VEuPathDB" id="AmoebaDB:EIN_398790"/>
<accession>A0A0A1UFT7</accession>
<keyword evidence="2" id="KW-0677">Repeat</keyword>
<evidence type="ECO:0000313" key="4">
    <source>
        <dbReference type="Proteomes" id="UP000014680"/>
    </source>
</evidence>
<gene>
    <name evidence="3" type="ORF">EIN_398790</name>
</gene>
<dbReference type="InterPro" id="IPR045159">
    <property type="entry name" value="DCAF7-like"/>
</dbReference>
<keyword evidence="1" id="KW-0853">WD repeat</keyword>
<dbReference type="InterPro" id="IPR015943">
    <property type="entry name" value="WD40/YVTN_repeat-like_dom_sf"/>
</dbReference>
<dbReference type="RefSeq" id="XP_004258680.1">
    <property type="nucleotide sequence ID" value="XM_004258632.1"/>
</dbReference>
<dbReference type="AlphaFoldDB" id="A0A0A1UFT7"/>
<dbReference type="KEGG" id="eiv:EIN_398790"/>
<keyword evidence="4" id="KW-1185">Reference proteome</keyword>
<evidence type="ECO:0000256" key="1">
    <source>
        <dbReference type="ARBA" id="ARBA00022574"/>
    </source>
</evidence>
<proteinExistence type="predicted"/>
<dbReference type="SUPFAM" id="SSF50978">
    <property type="entry name" value="WD40 repeat-like"/>
    <property type="match status" value="1"/>
</dbReference>
<protein>
    <submittedName>
        <fullName evidence="3">Protein TRANSPARENT TESTA GLABRA, putative</fullName>
    </submittedName>
</protein>
<dbReference type="PANTHER" id="PTHR19919">
    <property type="entry name" value="WD REPEAT CONTAINING PROTEIN"/>
    <property type="match status" value="1"/>
</dbReference>
<evidence type="ECO:0000313" key="3">
    <source>
        <dbReference type="EMBL" id="ELP91909.1"/>
    </source>
</evidence>
<reference evidence="3 4" key="1">
    <citation type="submission" date="2012-10" db="EMBL/GenBank/DDBJ databases">
        <authorList>
            <person name="Zafar N."/>
            <person name="Inman J."/>
            <person name="Hall N."/>
            <person name="Lorenzi H."/>
            <person name="Caler E."/>
        </authorList>
    </citation>
    <scope>NUCLEOTIDE SEQUENCE [LARGE SCALE GENOMIC DNA]</scope>
    <source>
        <strain evidence="3 4">IP1</strain>
    </source>
</reference>
<dbReference type="OrthoDB" id="24670at2759"/>
<dbReference type="InterPro" id="IPR001680">
    <property type="entry name" value="WD40_rpt"/>
</dbReference>
<dbReference type="SMART" id="SM00320">
    <property type="entry name" value="WD40"/>
    <property type="match status" value="4"/>
</dbReference>
<organism evidence="3 4">
    <name type="scientific">Entamoeba invadens IP1</name>
    <dbReference type="NCBI Taxonomy" id="370355"/>
    <lineage>
        <taxon>Eukaryota</taxon>
        <taxon>Amoebozoa</taxon>
        <taxon>Evosea</taxon>
        <taxon>Archamoebae</taxon>
        <taxon>Mastigamoebida</taxon>
        <taxon>Entamoebidae</taxon>
        <taxon>Entamoeba</taxon>
    </lineage>
</organism>
<dbReference type="GeneID" id="14890860"/>
<dbReference type="OMA" id="RAERPIM"/>